<dbReference type="InterPro" id="IPR006059">
    <property type="entry name" value="SBP"/>
</dbReference>
<dbReference type="Gene3D" id="3.40.190.10">
    <property type="entry name" value="Periplasmic binding protein-like II"/>
    <property type="match status" value="2"/>
</dbReference>
<gene>
    <name evidence="2" type="ORF">M1843_06900</name>
</gene>
<keyword evidence="3" id="KW-1185">Reference proteome</keyword>
<evidence type="ECO:0000256" key="1">
    <source>
        <dbReference type="SAM" id="MobiDB-lite"/>
    </source>
</evidence>
<dbReference type="Proteomes" id="UP001651050">
    <property type="component" value="Unassembled WGS sequence"/>
</dbReference>
<dbReference type="SUPFAM" id="SSF53850">
    <property type="entry name" value="Periplasmic binding protein-like II"/>
    <property type="match status" value="1"/>
</dbReference>
<reference evidence="2 3" key="1">
    <citation type="submission" date="2022-02" db="EMBL/GenBank/DDBJ databases">
        <title>The car tank lid bacteriome: a reservoir of bacteria with potential in bioremediation of fuel.</title>
        <authorList>
            <person name="Vidal-Verdu A."/>
            <person name="Gomez-Martinez D."/>
            <person name="Latorre-Perez A."/>
            <person name="Pereto J."/>
            <person name="Porcar M."/>
        </authorList>
    </citation>
    <scope>NUCLEOTIDE SEQUENCE [LARGE SCALE GENOMIC DNA]</scope>
    <source>
        <strain evidence="2 3">4D.3</strain>
    </source>
</reference>
<evidence type="ECO:0000313" key="3">
    <source>
        <dbReference type="Proteomes" id="UP001651050"/>
    </source>
</evidence>
<organism evidence="2 3">
    <name type="scientific">Isoptericola peretonis</name>
    <dbReference type="NCBI Taxonomy" id="2918523"/>
    <lineage>
        <taxon>Bacteria</taxon>
        <taxon>Bacillati</taxon>
        <taxon>Actinomycetota</taxon>
        <taxon>Actinomycetes</taxon>
        <taxon>Micrococcales</taxon>
        <taxon>Promicromonosporaceae</taxon>
        <taxon>Isoptericola</taxon>
    </lineage>
</organism>
<comment type="caution">
    <text evidence="2">The sequence shown here is derived from an EMBL/GenBank/DDBJ whole genome shotgun (WGS) entry which is preliminary data.</text>
</comment>
<protein>
    <submittedName>
        <fullName evidence="2">ABC transporter substrate-binding protein</fullName>
    </submittedName>
</protein>
<dbReference type="PANTHER" id="PTHR43649">
    <property type="entry name" value="ARABINOSE-BINDING PROTEIN-RELATED"/>
    <property type="match status" value="1"/>
</dbReference>
<evidence type="ECO:0000313" key="2">
    <source>
        <dbReference type="EMBL" id="MCK9793468.1"/>
    </source>
</evidence>
<dbReference type="Pfam" id="PF13416">
    <property type="entry name" value="SBP_bac_8"/>
    <property type="match status" value="1"/>
</dbReference>
<sequence>MLTTPGRSGRSGSPRGDRRRAGTAMVAAGALAALAACSGGDAGGDEEVTLTFAWWGDASRAERYEKSIDLYEEQNPGVTIQTSYAGFGDYWTARNTEAASGSLPDVMQMDVSYLSQYGATGQIAPLDEFTESGAIDISSFPESVMPAAKVDGKIFGIPTSTTGFTSFVNTGLVEELGVEMPEDGVTWDEYDAFLTDVGKAGAEHDPVVGGTVAYTQVWSVFEVWLRQQGKALYTPEGELGFTEADLTAWWERAEPLFADGGFADQGRVEQLEGEDLLGIGEAGSEISYLNFLVRYSEGSAQGDFAMVLPPTDDPGNSGLYLKPSLELSMSANTEHPDEAAKLIDFLANDPEVSREFGLSRGGPISQEAADALEPNELDQKMLDYLDRLAAVVGDTPPPPPEGAGALEVEFTRIAQDIAFGETPVDDAVQEFFGLAPGVLG</sequence>
<dbReference type="InterPro" id="IPR050490">
    <property type="entry name" value="Bact_solute-bd_prot1"/>
</dbReference>
<feature type="region of interest" description="Disordered" evidence="1">
    <location>
        <begin position="1"/>
        <end position="21"/>
    </location>
</feature>
<feature type="compositionally biased region" description="Low complexity" evidence="1">
    <location>
        <begin position="1"/>
        <end position="14"/>
    </location>
</feature>
<dbReference type="PANTHER" id="PTHR43649:SF30">
    <property type="entry name" value="ABC TRANSPORTER SUBSTRATE-BINDING PROTEIN"/>
    <property type="match status" value="1"/>
</dbReference>
<dbReference type="RefSeq" id="WP_416343314.1">
    <property type="nucleotide sequence ID" value="NZ_JALQCY010000002.1"/>
</dbReference>
<name>A0ABT0J1W3_9MICO</name>
<dbReference type="EMBL" id="JALQCY010000002">
    <property type="protein sequence ID" value="MCK9793468.1"/>
    <property type="molecule type" value="Genomic_DNA"/>
</dbReference>
<accession>A0ABT0J1W3</accession>
<proteinExistence type="predicted"/>